<dbReference type="Proteomes" id="UP001054837">
    <property type="component" value="Unassembled WGS sequence"/>
</dbReference>
<evidence type="ECO:0000313" key="1">
    <source>
        <dbReference type="EMBL" id="GIY40784.1"/>
    </source>
</evidence>
<name>A0AAV4T4X2_9ARAC</name>
<accession>A0AAV4T4X2</accession>
<dbReference type="AlphaFoldDB" id="A0AAV4T4X2"/>
<keyword evidence="2" id="KW-1185">Reference proteome</keyword>
<proteinExistence type="predicted"/>
<evidence type="ECO:0000313" key="2">
    <source>
        <dbReference type="Proteomes" id="UP001054837"/>
    </source>
</evidence>
<protein>
    <recommendedName>
        <fullName evidence="3">BTB domain-containing protein</fullName>
    </recommendedName>
</protein>
<organism evidence="1 2">
    <name type="scientific">Caerostris darwini</name>
    <dbReference type="NCBI Taxonomy" id="1538125"/>
    <lineage>
        <taxon>Eukaryota</taxon>
        <taxon>Metazoa</taxon>
        <taxon>Ecdysozoa</taxon>
        <taxon>Arthropoda</taxon>
        <taxon>Chelicerata</taxon>
        <taxon>Arachnida</taxon>
        <taxon>Araneae</taxon>
        <taxon>Araneomorphae</taxon>
        <taxon>Entelegynae</taxon>
        <taxon>Araneoidea</taxon>
        <taxon>Araneidae</taxon>
        <taxon>Caerostris</taxon>
    </lineage>
</organism>
<gene>
    <name evidence="1" type="ORF">CDAR_472751</name>
</gene>
<comment type="caution">
    <text evidence="1">The sequence shown here is derived from an EMBL/GenBank/DDBJ whole genome shotgun (WGS) entry which is preliminary data.</text>
</comment>
<sequence>MFADEYTVKAHSVILSLQSPKCGLFLARDSSGEEIPTVVQTTIADISILRWAIYLQYMDGDVDGLSLDNTIELFRNHDIVRPLVKAKLKKL</sequence>
<dbReference type="EMBL" id="BPLQ01008994">
    <property type="protein sequence ID" value="GIY40784.1"/>
    <property type="molecule type" value="Genomic_DNA"/>
</dbReference>
<evidence type="ECO:0008006" key="3">
    <source>
        <dbReference type="Google" id="ProtNLM"/>
    </source>
</evidence>
<reference evidence="1 2" key="1">
    <citation type="submission" date="2021-06" db="EMBL/GenBank/DDBJ databases">
        <title>Caerostris darwini draft genome.</title>
        <authorList>
            <person name="Kono N."/>
            <person name="Arakawa K."/>
        </authorList>
    </citation>
    <scope>NUCLEOTIDE SEQUENCE [LARGE SCALE GENOMIC DNA]</scope>
</reference>